<comment type="caution">
    <text evidence="1">The sequence shown here is derived from an EMBL/GenBank/DDBJ whole genome shotgun (WGS) entry which is preliminary data.</text>
</comment>
<evidence type="ECO:0000313" key="2">
    <source>
        <dbReference type="Proteomes" id="UP000191672"/>
    </source>
</evidence>
<evidence type="ECO:0000313" key="1">
    <source>
        <dbReference type="EMBL" id="OQD80459.1"/>
    </source>
</evidence>
<protein>
    <submittedName>
        <fullName evidence="1">Uncharacterized protein</fullName>
    </submittedName>
</protein>
<keyword evidence="2" id="KW-1185">Reference proteome</keyword>
<accession>A0A1V6PTV2</accession>
<organism evidence="1 2">
    <name type="scientific">Penicillium antarcticum</name>
    <dbReference type="NCBI Taxonomy" id="416450"/>
    <lineage>
        <taxon>Eukaryota</taxon>
        <taxon>Fungi</taxon>
        <taxon>Dikarya</taxon>
        <taxon>Ascomycota</taxon>
        <taxon>Pezizomycotina</taxon>
        <taxon>Eurotiomycetes</taxon>
        <taxon>Eurotiomycetidae</taxon>
        <taxon>Eurotiales</taxon>
        <taxon>Aspergillaceae</taxon>
        <taxon>Penicillium</taxon>
    </lineage>
</organism>
<dbReference type="EMBL" id="MDYN01000035">
    <property type="protein sequence ID" value="OQD80459.1"/>
    <property type="molecule type" value="Genomic_DNA"/>
</dbReference>
<dbReference type="Proteomes" id="UP000191672">
    <property type="component" value="Unassembled WGS sequence"/>
</dbReference>
<reference evidence="2" key="1">
    <citation type="journal article" date="2017" name="Nat. Microbiol.">
        <title>Global analysis of biosynthetic gene clusters reveals vast potential of secondary metabolite production in Penicillium species.</title>
        <authorList>
            <person name="Nielsen J.C."/>
            <person name="Grijseels S."/>
            <person name="Prigent S."/>
            <person name="Ji B."/>
            <person name="Dainat J."/>
            <person name="Nielsen K.F."/>
            <person name="Frisvad J.C."/>
            <person name="Workman M."/>
            <person name="Nielsen J."/>
        </authorList>
    </citation>
    <scope>NUCLEOTIDE SEQUENCE [LARGE SCALE GENOMIC DNA]</scope>
    <source>
        <strain evidence="2">IBT 31811</strain>
    </source>
</reference>
<name>A0A1V6PTV2_9EURO</name>
<gene>
    <name evidence="1" type="ORF">PENANT_c035G01019</name>
</gene>
<dbReference type="AlphaFoldDB" id="A0A1V6PTV2"/>
<sequence>MARLSDDTTEHAILTWTKFKVREDLELDTEWAGV</sequence>
<proteinExistence type="predicted"/>